<name>A0ABT8CXH3_9FLAO</name>
<comment type="caution">
    <text evidence="1">The sequence shown here is derived from an EMBL/GenBank/DDBJ whole genome shotgun (WGS) entry which is preliminary data.</text>
</comment>
<dbReference type="Proteomes" id="UP001242368">
    <property type="component" value="Unassembled WGS sequence"/>
</dbReference>
<accession>A0ABT8CXH3</accession>
<reference evidence="2" key="1">
    <citation type="journal article" date="2019" name="Int. J. Syst. Evol. Microbiol.">
        <title>The Global Catalogue of Microorganisms (GCM) 10K type strain sequencing project: providing services to taxonomists for standard genome sequencing and annotation.</title>
        <authorList>
            <consortium name="The Broad Institute Genomics Platform"/>
            <consortium name="The Broad Institute Genome Sequencing Center for Infectious Disease"/>
            <person name="Wu L."/>
            <person name="Ma J."/>
        </authorList>
    </citation>
    <scope>NUCLEOTIDE SEQUENCE [LARGE SCALE GENOMIC DNA]</scope>
    <source>
        <strain evidence="2">CECT 7184</strain>
    </source>
</reference>
<dbReference type="PROSITE" id="PS51257">
    <property type="entry name" value="PROKAR_LIPOPROTEIN"/>
    <property type="match status" value="1"/>
</dbReference>
<organism evidence="1 2">
    <name type="scientific">Paenimyroides ceti</name>
    <dbReference type="NCBI Taxonomy" id="395087"/>
    <lineage>
        <taxon>Bacteria</taxon>
        <taxon>Pseudomonadati</taxon>
        <taxon>Bacteroidota</taxon>
        <taxon>Flavobacteriia</taxon>
        <taxon>Flavobacteriales</taxon>
        <taxon>Flavobacteriaceae</taxon>
        <taxon>Paenimyroides</taxon>
    </lineage>
</organism>
<evidence type="ECO:0000313" key="2">
    <source>
        <dbReference type="Proteomes" id="UP001242368"/>
    </source>
</evidence>
<keyword evidence="2" id="KW-1185">Reference proteome</keyword>
<evidence type="ECO:0000313" key="1">
    <source>
        <dbReference type="EMBL" id="MDN3708323.1"/>
    </source>
</evidence>
<dbReference type="EMBL" id="JAUFQU010000001">
    <property type="protein sequence ID" value="MDN3708323.1"/>
    <property type="molecule type" value="Genomic_DNA"/>
</dbReference>
<gene>
    <name evidence="1" type="ORF">QW060_14560</name>
</gene>
<protein>
    <submittedName>
        <fullName evidence="1">Uncharacterized protein</fullName>
    </submittedName>
</protein>
<sequence>MKKVWMFLLSIPVIVSCSVNKEKDGVRVGKWRYQTKKDRAEGALIKGRYDKMGNEKGIWLYYDGHKRVRKEVYHKDYCINYLFYENGNISEFGLSKQRTDDKMIVWDKKGKWFLFDEQGTLVKIISY</sequence>
<proteinExistence type="predicted"/>
<dbReference type="RefSeq" id="WP_290364194.1">
    <property type="nucleotide sequence ID" value="NZ_JAUFQU010000001.1"/>
</dbReference>